<dbReference type="PANTHER" id="PTHR11132">
    <property type="entry name" value="SOLUTE CARRIER FAMILY 35"/>
    <property type="match status" value="1"/>
</dbReference>
<dbReference type="EMBL" id="JAVFWL010000004">
    <property type="protein sequence ID" value="KAK6747782.1"/>
    <property type="molecule type" value="Genomic_DNA"/>
</dbReference>
<evidence type="ECO:0000313" key="7">
    <source>
        <dbReference type="Proteomes" id="UP001303046"/>
    </source>
</evidence>
<feature type="transmembrane region" description="Helical" evidence="5">
    <location>
        <begin position="347"/>
        <end position="368"/>
    </location>
</feature>
<evidence type="ECO:0000313" key="6">
    <source>
        <dbReference type="EMBL" id="KAK6747782.1"/>
    </source>
</evidence>
<evidence type="ECO:0000256" key="4">
    <source>
        <dbReference type="ARBA" id="ARBA00023136"/>
    </source>
</evidence>
<dbReference type="Proteomes" id="UP001303046">
    <property type="component" value="Unassembled WGS sequence"/>
</dbReference>
<feature type="transmembrane region" description="Helical" evidence="5">
    <location>
        <begin position="380"/>
        <end position="400"/>
    </location>
</feature>
<evidence type="ECO:0000256" key="1">
    <source>
        <dbReference type="ARBA" id="ARBA00004141"/>
    </source>
</evidence>
<feature type="transmembrane region" description="Helical" evidence="5">
    <location>
        <begin position="137"/>
        <end position="160"/>
    </location>
</feature>
<feature type="transmembrane region" description="Helical" evidence="5">
    <location>
        <begin position="205"/>
        <end position="226"/>
    </location>
</feature>
<organism evidence="6 7">
    <name type="scientific">Necator americanus</name>
    <name type="common">Human hookworm</name>
    <dbReference type="NCBI Taxonomy" id="51031"/>
    <lineage>
        <taxon>Eukaryota</taxon>
        <taxon>Metazoa</taxon>
        <taxon>Ecdysozoa</taxon>
        <taxon>Nematoda</taxon>
        <taxon>Chromadorea</taxon>
        <taxon>Rhabditida</taxon>
        <taxon>Rhabditina</taxon>
        <taxon>Rhabditomorpha</taxon>
        <taxon>Strongyloidea</taxon>
        <taxon>Ancylostomatidae</taxon>
        <taxon>Bunostominae</taxon>
        <taxon>Necator</taxon>
    </lineage>
</organism>
<keyword evidence="2 5" id="KW-0812">Transmembrane</keyword>
<reference evidence="6 7" key="1">
    <citation type="submission" date="2023-08" db="EMBL/GenBank/DDBJ databases">
        <title>A Necator americanus chromosomal reference genome.</title>
        <authorList>
            <person name="Ilik V."/>
            <person name="Petrzelkova K.J."/>
            <person name="Pardy F."/>
            <person name="Fuh T."/>
            <person name="Niatou-Singa F.S."/>
            <person name="Gouil Q."/>
            <person name="Baker L."/>
            <person name="Ritchie M.E."/>
            <person name="Jex A.R."/>
            <person name="Gazzola D."/>
            <person name="Li H."/>
            <person name="Toshio Fujiwara R."/>
            <person name="Zhan B."/>
            <person name="Aroian R.V."/>
            <person name="Pafco B."/>
            <person name="Schwarz E.M."/>
        </authorList>
    </citation>
    <scope>NUCLEOTIDE SEQUENCE [LARGE SCALE GENOMIC DNA]</scope>
    <source>
        <strain evidence="6 7">Aroian</strain>
        <tissue evidence="6">Whole animal</tissue>
    </source>
</reference>
<accession>A0ABR1DBB3</accession>
<feature type="transmembrane region" description="Helical" evidence="5">
    <location>
        <begin position="255"/>
        <end position="273"/>
    </location>
</feature>
<evidence type="ECO:0008006" key="8">
    <source>
        <dbReference type="Google" id="ProtNLM"/>
    </source>
</evidence>
<gene>
    <name evidence="6" type="primary">Necator_chrIV.g14068</name>
    <name evidence="6" type="ORF">RB195_000774</name>
</gene>
<evidence type="ECO:0000256" key="5">
    <source>
        <dbReference type="SAM" id="Phobius"/>
    </source>
</evidence>
<keyword evidence="3 5" id="KW-1133">Transmembrane helix</keyword>
<evidence type="ECO:0000256" key="2">
    <source>
        <dbReference type="ARBA" id="ARBA00022692"/>
    </source>
</evidence>
<sequence>MRFDDPLDWVPRDIKRTTGRPPTRWSDFFTKSLKENYDALRVSRERRNHWATLARDRDKWKNCLVPARPVRRSTGVKIVGNSVALPRCIQRFHFNPREPLRNRTRIWENDLYEMGQIETCDPHFVMRFLLTPAVRSAAFYVGSTLLCSLIGKVVVTRFFFDYPVVILMLQMATTLFIVELLRVLGIVKLSPYSFEKGRHCFLPSILYCVAQWLTLVAFEGIGLPGFESVKRFTPLVILLGSTAISRQSRLDHIQLIGVAGISFTSFLTVNFEISLDQYSIFYGLIAIVLQGAAYMQFESLSHTYQAMELLYMNSFNSLIIFLVADIIQDEIRDAFMYMMTSAHPLFGGAFAVLLISSIFLQYATFSCIEQNGALNTQIISNVRAAFQIFIAYFLSLYLFYDVSPGFLNYIGLLCTGAAAYYLYNQRNSDSTLVKSAWASKA</sequence>
<protein>
    <recommendedName>
        <fullName evidence="8">UAA transporter family protein</fullName>
    </recommendedName>
</protein>
<dbReference type="InterPro" id="IPR050186">
    <property type="entry name" value="TPT_transporter"/>
</dbReference>
<keyword evidence="4 5" id="KW-0472">Membrane</keyword>
<feature type="transmembrane region" description="Helical" evidence="5">
    <location>
        <begin position="166"/>
        <end position="184"/>
    </location>
</feature>
<evidence type="ECO:0000256" key="3">
    <source>
        <dbReference type="ARBA" id="ARBA00022989"/>
    </source>
</evidence>
<feature type="transmembrane region" description="Helical" evidence="5">
    <location>
        <begin position="309"/>
        <end position="327"/>
    </location>
</feature>
<feature type="transmembrane region" description="Helical" evidence="5">
    <location>
        <begin position="279"/>
        <end position="297"/>
    </location>
</feature>
<name>A0ABR1DBB3_NECAM</name>
<feature type="transmembrane region" description="Helical" evidence="5">
    <location>
        <begin position="406"/>
        <end position="423"/>
    </location>
</feature>
<keyword evidence="7" id="KW-1185">Reference proteome</keyword>
<comment type="caution">
    <text evidence="6">The sequence shown here is derived from an EMBL/GenBank/DDBJ whole genome shotgun (WGS) entry which is preliminary data.</text>
</comment>
<proteinExistence type="predicted"/>
<comment type="subcellular location">
    <subcellularLocation>
        <location evidence="1">Membrane</location>
        <topology evidence="1">Multi-pass membrane protein</topology>
    </subcellularLocation>
</comment>